<dbReference type="Proteomes" id="UP000887540">
    <property type="component" value="Unplaced"/>
</dbReference>
<feature type="compositionally biased region" description="Polar residues" evidence="1">
    <location>
        <begin position="35"/>
        <end position="55"/>
    </location>
</feature>
<protein>
    <submittedName>
        <fullName evidence="3">Uncharacterized protein</fullName>
    </submittedName>
</protein>
<keyword evidence="2" id="KW-1185">Reference proteome</keyword>
<evidence type="ECO:0000256" key="1">
    <source>
        <dbReference type="SAM" id="MobiDB-lite"/>
    </source>
</evidence>
<name>A0A914EI33_9BILA</name>
<feature type="region of interest" description="Disordered" evidence="1">
    <location>
        <begin position="1"/>
        <end position="72"/>
    </location>
</feature>
<organism evidence="2 3">
    <name type="scientific">Acrobeloides nanus</name>
    <dbReference type="NCBI Taxonomy" id="290746"/>
    <lineage>
        <taxon>Eukaryota</taxon>
        <taxon>Metazoa</taxon>
        <taxon>Ecdysozoa</taxon>
        <taxon>Nematoda</taxon>
        <taxon>Chromadorea</taxon>
        <taxon>Rhabditida</taxon>
        <taxon>Tylenchina</taxon>
        <taxon>Cephalobomorpha</taxon>
        <taxon>Cephaloboidea</taxon>
        <taxon>Cephalobidae</taxon>
        <taxon>Acrobeloides</taxon>
    </lineage>
</organism>
<evidence type="ECO:0000313" key="3">
    <source>
        <dbReference type="WBParaSite" id="ACRNAN_scaffold8282.g29059.t1"/>
    </source>
</evidence>
<dbReference type="WBParaSite" id="ACRNAN_scaffold8282.g29059.t1">
    <property type="protein sequence ID" value="ACRNAN_scaffold8282.g29059.t1"/>
    <property type="gene ID" value="ACRNAN_scaffold8282.g29059"/>
</dbReference>
<feature type="compositionally biased region" description="Basic and acidic residues" evidence="1">
    <location>
        <begin position="1"/>
        <end position="12"/>
    </location>
</feature>
<accession>A0A914EI33</accession>
<evidence type="ECO:0000313" key="2">
    <source>
        <dbReference type="Proteomes" id="UP000887540"/>
    </source>
</evidence>
<reference evidence="3" key="1">
    <citation type="submission" date="2022-11" db="UniProtKB">
        <authorList>
            <consortium name="WormBaseParasite"/>
        </authorList>
    </citation>
    <scope>IDENTIFICATION</scope>
</reference>
<dbReference type="AlphaFoldDB" id="A0A914EI33"/>
<sequence>MGPKKIREKEKPAVLSKTNKSVRIEKPQQIRLPHNSVTPMSDSTYIRMDSPSSEKSYGILKKTRLNTPSTEV</sequence>
<proteinExistence type="predicted"/>